<dbReference type="STRING" id="308853.SAMN05421752_12013"/>
<dbReference type="OrthoDB" id="70309at2157"/>
<dbReference type="SUPFAM" id="SSF69118">
    <property type="entry name" value="AhpD-like"/>
    <property type="match status" value="1"/>
</dbReference>
<evidence type="ECO:0000259" key="1">
    <source>
        <dbReference type="Pfam" id="PF02627"/>
    </source>
</evidence>
<keyword evidence="3" id="KW-1185">Reference proteome</keyword>
<dbReference type="AlphaFoldDB" id="A0A1N7H0Q0"/>
<keyword evidence="2" id="KW-0560">Oxidoreductase</keyword>
<dbReference type="RefSeq" id="WP_076610685.1">
    <property type="nucleotide sequence ID" value="NZ_FTNR01000020.1"/>
</dbReference>
<accession>A0A1N7H0Q0</accession>
<dbReference type="InterPro" id="IPR004675">
    <property type="entry name" value="AhpD_core"/>
</dbReference>
<dbReference type="Pfam" id="PF02627">
    <property type="entry name" value="CMD"/>
    <property type="match status" value="1"/>
</dbReference>
<dbReference type="GO" id="GO:0051920">
    <property type="term" value="F:peroxiredoxin activity"/>
    <property type="evidence" value="ECO:0007669"/>
    <property type="project" value="InterPro"/>
</dbReference>
<dbReference type="InterPro" id="IPR003779">
    <property type="entry name" value="CMD-like"/>
</dbReference>
<dbReference type="InterPro" id="IPR029032">
    <property type="entry name" value="AhpD-like"/>
</dbReference>
<evidence type="ECO:0000313" key="2">
    <source>
        <dbReference type="EMBL" id="SIS18405.1"/>
    </source>
</evidence>
<proteinExistence type="predicted"/>
<sequence length="183" mass="20432">MSITKQCQSDGCNEFRKKTFTATSFVVGLGRFLRNLPRLVRAQKADRVDTQFAEKIMLAVTAINECQYCSRYHTDLALEAGMDEDTIEQLLERDVDGAVAPAERPALLFAQRYAETSENPGRNAVVELRDTYGPDTAADIQAFVRAIYFGNLLGNTYDGIRSELRCRASQAKQCLQTVITAFC</sequence>
<protein>
    <submittedName>
        <fullName evidence="2">Alkylhydroperoxidase AhpD family core domain-containing protein</fullName>
    </submittedName>
</protein>
<organism evidence="2 3">
    <name type="scientific">Natronorubrum thiooxidans</name>
    <dbReference type="NCBI Taxonomy" id="308853"/>
    <lineage>
        <taxon>Archaea</taxon>
        <taxon>Methanobacteriati</taxon>
        <taxon>Methanobacteriota</taxon>
        <taxon>Stenosarchaea group</taxon>
        <taxon>Halobacteria</taxon>
        <taxon>Halobacteriales</taxon>
        <taxon>Natrialbaceae</taxon>
        <taxon>Natronorubrum</taxon>
    </lineage>
</organism>
<dbReference type="NCBIfam" id="TIGR00778">
    <property type="entry name" value="ahpD_dom"/>
    <property type="match status" value="1"/>
</dbReference>
<dbReference type="Gene3D" id="1.20.1290.10">
    <property type="entry name" value="AhpD-like"/>
    <property type="match status" value="1"/>
</dbReference>
<keyword evidence="2" id="KW-0575">Peroxidase</keyword>
<name>A0A1N7H0Q0_9EURY</name>
<evidence type="ECO:0000313" key="3">
    <source>
        <dbReference type="Proteomes" id="UP000185936"/>
    </source>
</evidence>
<reference evidence="3" key="1">
    <citation type="submission" date="2017-01" db="EMBL/GenBank/DDBJ databases">
        <authorList>
            <person name="Varghese N."/>
            <person name="Submissions S."/>
        </authorList>
    </citation>
    <scope>NUCLEOTIDE SEQUENCE [LARGE SCALE GENOMIC DNA]</scope>
    <source>
        <strain evidence="3">type strain: HArc-</strain>
    </source>
</reference>
<dbReference type="EMBL" id="FTNR01000020">
    <property type="protein sequence ID" value="SIS18405.1"/>
    <property type="molecule type" value="Genomic_DNA"/>
</dbReference>
<dbReference type="Proteomes" id="UP000185936">
    <property type="component" value="Unassembled WGS sequence"/>
</dbReference>
<gene>
    <name evidence="2" type="ORF">SAMN05421752_12013</name>
</gene>
<feature type="domain" description="Carboxymuconolactone decarboxylase-like" evidence="1">
    <location>
        <begin position="45"/>
        <end position="111"/>
    </location>
</feature>